<keyword evidence="9" id="KW-0735">Signal-anchor</keyword>
<keyword evidence="10" id="KW-1133">Transmembrane helix</keyword>
<evidence type="ECO:0000256" key="8">
    <source>
        <dbReference type="ARBA" id="ARBA00022741"/>
    </source>
</evidence>
<evidence type="ECO:0000259" key="12">
    <source>
        <dbReference type="Pfam" id="PF02434"/>
    </source>
</evidence>
<dbReference type="GO" id="GO:0016263">
    <property type="term" value="F:glycoprotein-N-acetylgalactosamine 3-beta-galactosyltransferase activity"/>
    <property type="evidence" value="ECO:0007669"/>
    <property type="project" value="UniProtKB-EC"/>
</dbReference>
<reference evidence="15" key="1">
    <citation type="submission" date="2017-02" db="UniProtKB">
        <authorList>
            <consortium name="WormBaseParasite"/>
        </authorList>
    </citation>
    <scope>IDENTIFICATION</scope>
</reference>
<dbReference type="EC" id="2.4.1.122" evidence="4"/>
<keyword evidence="14" id="KW-1185">Reference proteome</keyword>
<evidence type="ECO:0000256" key="3">
    <source>
        <dbReference type="ARBA" id="ARBA00006462"/>
    </source>
</evidence>
<evidence type="ECO:0000313" key="13">
    <source>
        <dbReference type="EMBL" id="VDO12140.1"/>
    </source>
</evidence>
<dbReference type="PANTHER" id="PTHR23033">
    <property type="entry name" value="BETA1,3-GALACTOSYLTRANSFERASE"/>
    <property type="match status" value="1"/>
</dbReference>
<feature type="domain" description="Fringe-like glycosyltransferase" evidence="12">
    <location>
        <begin position="18"/>
        <end position="119"/>
    </location>
</feature>
<accession>A0A0R3TW71</accession>
<dbReference type="OrthoDB" id="414175at2759"/>
<keyword evidence="7" id="KW-0812">Transmembrane</keyword>
<protein>
    <recommendedName>
        <fullName evidence="4">N-acetylgalactosaminide beta-1,3-galactosyltransferase</fullName>
        <ecNumber evidence="4">2.4.1.122</ecNumber>
    </recommendedName>
</protein>
<comment type="pathway">
    <text evidence="2">Protein modification; protein glycosylation.</text>
</comment>
<dbReference type="UniPathway" id="UPA00378"/>
<dbReference type="STRING" id="102285.A0A0R3TW71"/>
<dbReference type="WBParaSite" id="HNAJ_0001209601-mRNA-1">
    <property type="protein sequence ID" value="HNAJ_0001209601-mRNA-1"/>
    <property type="gene ID" value="HNAJ_0001209601"/>
</dbReference>
<evidence type="ECO:0000313" key="15">
    <source>
        <dbReference type="WBParaSite" id="HNAJ_0001209601-mRNA-1"/>
    </source>
</evidence>
<evidence type="ECO:0000256" key="1">
    <source>
        <dbReference type="ARBA" id="ARBA00004606"/>
    </source>
</evidence>
<comment type="similarity">
    <text evidence="3">Belongs to the glycosyltransferase 31 family. Beta3-Gal-T subfamily.</text>
</comment>
<evidence type="ECO:0000256" key="7">
    <source>
        <dbReference type="ARBA" id="ARBA00022692"/>
    </source>
</evidence>
<proteinExistence type="inferred from homology"/>
<dbReference type="Gene3D" id="3.90.550.50">
    <property type="match status" value="1"/>
</dbReference>
<dbReference type="AlphaFoldDB" id="A0A0R3TW71"/>
<organism evidence="15">
    <name type="scientific">Rodentolepis nana</name>
    <name type="common">Dwarf tapeworm</name>
    <name type="synonym">Hymenolepis nana</name>
    <dbReference type="NCBI Taxonomy" id="102285"/>
    <lineage>
        <taxon>Eukaryota</taxon>
        <taxon>Metazoa</taxon>
        <taxon>Spiralia</taxon>
        <taxon>Lophotrochozoa</taxon>
        <taxon>Platyhelminthes</taxon>
        <taxon>Cestoda</taxon>
        <taxon>Eucestoda</taxon>
        <taxon>Cyclophyllidea</taxon>
        <taxon>Hymenolepididae</taxon>
        <taxon>Rodentolepis</taxon>
    </lineage>
</organism>
<evidence type="ECO:0000256" key="11">
    <source>
        <dbReference type="ARBA" id="ARBA00023136"/>
    </source>
</evidence>
<sequence>MLWEKTRQAIMYAYKHHADDYDYFLKADDDTYVIVENLRYLLAAKIPDEPFFMGRRFIKNAKTTYASGGAGYVISRGALKIVAKGILEGVEACRSGYKAEDHAFGICAEALGVPIIDSLDEHDLERFHPFGPLYVLSKELIDRNPWIHNYNYYSMKTGLDCCSDHTVSFHYISPDWMYVMEYLTYHLYPYGIVRDLQQYDILMNMLKKRN</sequence>
<evidence type="ECO:0000256" key="2">
    <source>
        <dbReference type="ARBA" id="ARBA00004922"/>
    </source>
</evidence>
<comment type="subcellular location">
    <subcellularLocation>
        <location evidence="1">Membrane</location>
        <topology evidence="1">Single-pass type II membrane protein</topology>
    </subcellularLocation>
</comment>
<gene>
    <name evidence="13" type="ORF">HNAJ_LOCUS12085</name>
</gene>
<dbReference type="InterPro" id="IPR026050">
    <property type="entry name" value="C1GALT1/C1GALT1_chp1"/>
</dbReference>
<dbReference type="Pfam" id="PF02434">
    <property type="entry name" value="Fringe"/>
    <property type="match status" value="1"/>
</dbReference>
<keyword evidence="5" id="KW-0328">Glycosyltransferase</keyword>
<evidence type="ECO:0000256" key="5">
    <source>
        <dbReference type="ARBA" id="ARBA00022676"/>
    </source>
</evidence>
<evidence type="ECO:0000313" key="14">
    <source>
        <dbReference type="Proteomes" id="UP000278807"/>
    </source>
</evidence>
<evidence type="ECO:0000256" key="9">
    <source>
        <dbReference type="ARBA" id="ARBA00022968"/>
    </source>
</evidence>
<reference evidence="13 14" key="2">
    <citation type="submission" date="2018-11" db="EMBL/GenBank/DDBJ databases">
        <authorList>
            <consortium name="Pathogen Informatics"/>
        </authorList>
    </citation>
    <scope>NUCLEOTIDE SEQUENCE [LARGE SCALE GENOMIC DNA]</scope>
</reference>
<keyword evidence="8" id="KW-0547">Nucleotide-binding</keyword>
<dbReference type="GO" id="GO:0016020">
    <property type="term" value="C:membrane"/>
    <property type="evidence" value="ECO:0007669"/>
    <property type="project" value="UniProtKB-SubCell"/>
</dbReference>
<dbReference type="GO" id="GO:0000166">
    <property type="term" value="F:nucleotide binding"/>
    <property type="evidence" value="ECO:0007669"/>
    <property type="project" value="UniProtKB-KW"/>
</dbReference>
<evidence type="ECO:0000256" key="6">
    <source>
        <dbReference type="ARBA" id="ARBA00022679"/>
    </source>
</evidence>
<evidence type="ECO:0000256" key="10">
    <source>
        <dbReference type="ARBA" id="ARBA00022989"/>
    </source>
</evidence>
<dbReference type="InterPro" id="IPR003378">
    <property type="entry name" value="Fringe-like_glycosylTrfase"/>
</dbReference>
<evidence type="ECO:0000256" key="4">
    <source>
        <dbReference type="ARBA" id="ARBA00012557"/>
    </source>
</evidence>
<keyword evidence="6" id="KW-0808">Transferase</keyword>
<dbReference type="Proteomes" id="UP000278807">
    <property type="component" value="Unassembled WGS sequence"/>
</dbReference>
<keyword evidence="11" id="KW-0472">Membrane</keyword>
<dbReference type="EMBL" id="UZAE01014017">
    <property type="protein sequence ID" value="VDO12140.1"/>
    <property type="molecule type" value="Genomic_DNA"/>
</dbReference>
<name>A0A0R3TW71_RODNA</name>
<dbReference type="PANTHER" id="PTHR23033:SF14">
    <property type="entry name" value="GLYCOPROTEIN-N-ACETYLGALACTOSAMINE 3-BETA-GALACTOSYLTRANSFERASE 1-RELATED"/>
    <property type="match status" value="1"/>
</dbReference>